<keyword evidence="2" id="KW-1185">Reference proteome</keyword>
<accession>A0A1L7XJI2</accession>
<dbReference type="AlphaFoldDB" id="A0A1L7XJI2"/>
<evidence type="ECO:0000313" key="2">
    <source>
        <dbReference type="Proteomes" id="UP000184330"/>
    </source>
</evidence>
<dbReference type="EMBL" id="FJOG01000029">
    <property type="protein sequence ID" value="CZR65174.1"/>
    <property type="molecule type" value="Genomic_DNA"/>
</dbReference>
<reference evidence="1 2" key="1">
    <citation type="submission" date="2016-03" db="EMBL/GenBank/DDBJ databases">
        <authorList>
            <person name="Ploux O."/>
        </authorList>
    </citation>
    <scope>NUCLEOTIDE SEQUENCE [LARGE SCALE GENOMIC DNA]</scope>
    <source>
        <strain evidence="1 2">UAMH 11012</strain>
    </source>
</reference>
<evidence type="ECO:0000313" key="1">
    <source>
        <dbReference type="EMBL" id="CZR65174.1"/>
    </source>
</evidence>
<dbReference type="OrthoDB" id="10438812at2759"/>
<dbReference type="Proteomes" id="UP000184330">
    <property type="component" value="Unassembled WGS sequence"/>
</dbReference>
<organism evidence="1 2">
    <name type="scientific">Phialocephala subalpina</name>
    <dbReference type="NCBI Taxonomy" id="576137"/>
    <lineage>
        <taxon>Eukaryota</taxon>
        <taxon>Fungi</taxon>
        <taxon>Dikarya</taxon>
        <taxon>Ascomycota</taxon>
        <taxon>Pezizomycotina</taxon>
        <taxon>Leotiomycetes</taxon>
        <taxon>Helotiales</taxon>
        <taxon>Mollisiaceae</taxon>
        <taxon>Phialocephala</taxon>
        <taxon>Phialocephala fortinii species complex</taxon>
    </lineage>
</organism>
<gene>
    <name evidence="1" type="ORF">PAC_15074</name>
</gene>
<name>A0A1L7XJI2_9HELO</name>
<protein>
    <submittedName>
        <fullName evidence="1">Uncharacterized protein</fullName>
    </submittedName>
</protein>
<proteinExistence type="predicted"/>
<sequence length="199" mass="22357">MTCHKEYLPDGTYIYSCGPSMKSESLSGSETTDVALNTPPETNICGEVEGYYEGDAELRELKIEHLLLEERMIKGEQDIREGASTKMESGEKKLSKLKMMASMGLAAPIISGFQSLDVSIHEIVQYYMSVVIPHNQLGLEIAFKEGKEMDIQGYKTALARIQFEMQEHVQARLEQSKREIVQKCEERALELMDLAAADL</sequence>